<evidence type="ECO:0000259" key="6">
    <source>
        <dbReference type="Pfam" id="PF01266"/>
    </source>
</evidence>
<name>A0A838AEW4_9PSEU</name>
<evidence type="ECO:0000313" key="8">
    <source>
        <dbReference type="Proteomes" id="UP000582974"/>
    </source>
</evidence>
<dbReference type="InterPro" id="IPR006076">
    <property type="entry name" value="FAD-dep_OxRdtase"/>
</dbReference>
<evidence type="ECO:0000256" key="1">
    <source>
        <dbReference type="ARBA" id="ARBA00004948"/>
    </source>
</evidence>
<dbReference type="Pfam" id="PF01266">
    <property type="entry name" value="DAO"/>
    <property type="match status" value="1"/>
</dbReference>
<comment type="caution">
    <text evidence="7">The sequence shown here is derived from an EMBL/GenBank/DDBJ whole genome shotgun (WGS) entry which is preliminary data.</text>
</comment>
<dbReference type="Gene3D" id="3.30.9.10">
    <property type="entry name" value="D-Amino Acid Oxidase, subunit A, domain 2"/>
    <property type="match status" value="1"/>
</dbReference>
<dbReference type="UniPathway" id="UPA00060"/>
<proteinExistence type="predicted"/>
<dbReference type="GO" id="GO:0009228">
    <property type="term" value="P:thiamine biosynthetic process"/>
    <property type="evidence" value="ECO:0007669"/>
    <property type="project" value="UniProtKB-KW"/>
</dbReference>
<dbReference type="GO" id="GO:0009229">
    <property type="term" value="P:thiamine diphosphate biosynthetic process"/>
    <property type="evidence" value="ECO:0007669"/>
    <property type="project" value="UniProtKB-UniPathway"/>
</dbReference>
<keyword evidence="3 7" id="KW-0560">Oxidoreductase</keyword>
<dbReference type="PANTHER" id="PTHR13847">
    <property type="entry name" value="SARCOSINE DEHYDROGENASE-RELATED"/>
    <property type="match status" value="1"/>
</dbReference>
<evidence type="ECO:0000256" key="3">
    <source>
        <dbReference type="ARBA" id="ARBA00023002"/>
    </source>
</evidence>
<evidence type="ECO:0000256" key="2">
    <source>
        <dbReference type="ARBA" id="ARBA00022977"/>
    </source>
</evidence>
<dbReference type="GO" id="GO:0005737">
    <property type="term" value="C:cytoplasm"/>
    <property type="evidence" value="ECO:0007669"/>
    <property type="project" value="TreeGrafter"/>
</dbReference>
<sequence>MTSDGRVAVVGGGVIGLSVAWRLSGEYAVTLFDPVPARGASWVAGGMLAPATEAWPGEESALELGEESLRRWPGFAAELRHEASDPGLSTAGTVVAAADRADAEHLEVLAAYLHGAGRHAEIVSGRTLRTMVPGLATSVRRGLSVPGDLAVDTRKLLGSLRAAATRRGCHIVCEEVTEVAADRVVTAAREHTADVVVLAAGARSALLHPQLREAVRPLKGEILRLRARRSSLPPPDVTVRAMVEGRPMYLVPREGGELVLGATQYEAGYDETVTAGGVRDLLERAEQVFPSVVEYELVEAAAALRAASSDTVPLIGRLDDGVYVASGHHRNGLLLAPVTADAVLAQLGGLPVPAHVDAAHPRRYLAGRESA</sequence>
<gene>
    <name evidence="7" type="primary">thiO</name>
    <name evidence="7" type="ORF">H0B56_19520</name>
</gene>
<evidence type="ECO:0000256" key="5">
    <source>
        <dbReference type="ARBA" id="ARBA00050018"/>
    </source>
</evidence>
<dbReference type="SUPFAM" id="SSF51905">
    <property type="entry name" value="FAD/NAD(P)-binding domain"/>
    <property type="match status" value="1"/>
</dbReference>
<dbReference type="SUPFAM" id="SSF54373">
    <property type="entry name" value="FAD-linked reductases, C-terminal domain"/>
    <property type="match status" value="1"/>
</dbReference>
<organism evidence="7 8">
    <name type="scientific">Haloechinothrix aidingensis</name>
    <dbReference type="NCBI Taxonomy" id="2752311"/>
    <lineage>
        <taxon>Bacteria</taxon>
        <taxon>Bacillati</taxon>
        <taxon>Actinomycetota</taxon>
        <taxon>Actinomycetes</taxon>
        <taxon>Pseudonocardiales</taxon>
        <taxon>Pseudonocardiaceae</taxon>
        <taxon>Haloechinothrix</taxon>
    </lineage>
</organism>
<comment type="catalytic activity">
    <reaction evidence="4">
        <text>glycine + O2 + H2O = glyoxylate + H2O2 + NH4(+)</text>
        <dbReference type="Rhea" id="RHEA:11532"/>
        <dbReference type="ChEBI" id="CHEBI:15377"/>
        <dbReference type="ChEBI" id="CHEBI:15379"/>
        <dbReference type="ChEBI" id="CHEBI:16240"/>
        <dbReference type="ChEBI" id="CHEBI:28938"/>
        <dbReference type="ChEBI" id="CHEBI:36655"/>
        <dbReference type="ChEBI" id="CHEBI:57305"/>
        <dbReference type="EC" id="1.4.3.19"/>
    </reaction>
</comment>
<dbReference type="Gene3D" id="3.50.50.60">
    <property type="entry name" value="FAD/NAD(P)-binding domain"/>
    <property type="match status" value="1"/>
</dbReference>
<evidence type="ECO:0000256" key="4">
    <source>
        <dbReference type="ARBA" id="ARBA00049872"/>
    </source>
</evidence>
<dbReference type="NCBIfam" id="TIGR02352">
    <property type="entry name" value="thiamin_ThiO"/>
    <property type="match status" value="1"/>
</dbReference>
<accession>A0A838AEW4</accession>
<evidence type="ECO:0000313" key="7">
    <source>
        <dbReference type="EMBL" id="MBA0127740.1"/>
    </source>
</evidence>
<dbReference type="GO" id="GO:0043799">
    <property type="term" value="F:glycine oxidase activity"/>
    <property type="evidence" value="ECO:0007669"/>
    <property type="project" value="UniProtKB-EC"/>
</dbReference>
<dbReference type="EC" id="1.4.3.19" evidence="5"/>
<dbReference type="GO" id="GO:0050660">
    <property type="term" value="F:flavin adenine dinucleotide binding"/>
    <property type="evidence" value="ECO:0007669"/>
    <property type="project" value="InterPro"/>
</dbReference>
<dbReference type="PANTHER" id="PTHR13847:SF289">
    <property type="entry name" value="GLYCINE OXIDASE"/>
    <property type="match status" value="1"/>
</dbReference>
<dbReference type="RefSeq" id="WP_180894555.1">
    <property type="nucleotide sequence ID" value="NZ_JACCKD010000008.1"/>
</dbReference>
<dbReference type="Proteomes" id="UP000582974">
    <property type="component" value="Unassembled WGS sequence"/>
</dbReference>
<dbReference type="AlphaFoldDB" id="A0A838AEW4"/>
<keyword evidence="8" id="KW-1185">Reference proteome</keyword>
<dbReference type="EMBL" id="JACCKD010000008">
    <property type="protein sequence ID" value="MBA0127740.1"/>
    <property type="molecule type" value="Genomic_DNA"/>
</dbReference>
<keyword evidence="2" id="KW-0784">Thiamine biosynthesis</keyword>
<feature type="domain" description="FAD dependent oxidoreductase" evidence="6">
    <location>
        <begin position="6"/>
        <end position="343"/>
    </location>
</feature>
<dbReference type="InterPro" id="IPR012727">
    <property type="entry name" value="Gly_oxidase_ThiO"/>
</dbReference>
<comment type="pathway">
    <text evidence="1">Cofactor biosynthesis; thiamine diphosphate biosynthesis.</text>
</comment>
<reference evidence="7 8" key="1">
    <citation type="submission" date="2020-07" db="EMBL/GenBank/DDBJ databases">
        <title>Genome of Haloechinothrix sp.</title>
        <authorList>
            <person name="Tang S.-K."/>
            <person name="Yang L."/>
            <person name="Zhu W.-Y."/>
        </authorList>
    </citation>
    <scope>NUCLEOTIDE SEQUENCE [LARGE SCALE GENOMIC DNA]</scope>
    <source>
        <strain evidence="7 8">YIM 98757</strain>
    </source>
</reference>
<dbReference type="InterPro" id="IPR036188">
    <property type="entry name" value="FAD/NAD-bd_sf"/>
</dbReference>
<protein>
    <recommendedName>
        <fullName evidence="5">glycine oxidase</fullName>
        <ecNumber evidence="5">1.4.3.19</ecNumber>
    </recommendedName>
</protein>